<sequence>LIKELDESISNLTIFDIPVKIVIKIFGYLDGPSIASACAANPYWSHALKIDRFASLVEDSIRDIDWLDESLCTTLLPQPAPHKFLNPAEALVYQQITRRYPYNHQEIQAKSFRIKQIKFLTLSDDHHLAFMSDNPEKHPIECAMYLLRTSVSTIRPDPKLPDADMKFELKRYFTDDYWVQINEMLCIPHVYDQKRAEQLRHLRDFSAIIIFIDLSKPIGSEVHKIAETLTSRQTIIFAVVRDVKGEDKESNMDYLIKLYNALGGVMNPPLVSTPAKWRLWCVVRKDLIYTNLKQFLHWEYMEICSNEICL</sequence>
<accession>A0A564YVP7</accession>
<evidence type="ECO:0000313" key="1">
    <source>
        <dbReference type="EMBL" id="VUZ51361.1"/>
    </source>
</evidence>
<dbReference type="InterPro" id="IPR036047">
    <property type="entry name" value="F-box-like_dom_sf"/>
</dbReference>
<proteinExistence type="predicted"/>
<dbReference type="SUPFAM" id="SSF81383">
    <property type="entry name" value="F-box domain"/>
    <property type="match status" value="1"/>
</dbReference>
<dbReference type="CDD" id="cd09917">
    <property type="entry name" value="F-box_SF"/>
    <property type="match status" value="1"/>
</dbReference>
<evidence type="ECO:0000313" key="2">
    <source>
        <dbReference type="Proteomes" id="UP000321570"/>
    </source>
</evidence>
<feature type="non-terminal residue" evidence="1">
    <location>
        <position position="1"/>
    </location>
</feature>
<gene>
    <name evidence="1" type="ORF">WMSIL1_LOCUS10127</name>
</gene>
<evidence type="ECO:0008006" key="3">
    <source>
        <dbReference type="Google" id="ProtNLM"/>
    </source>
</evidence>
<dbReference type="EMBL" id="CABIJS010000443">
    <property type="protein sequence ID" value="VUZ51361.1"/>
    <property type="molecule type" value="Genomic_DNA"/>
</dbReference>
<dbReference type="AlphaFoldDB" id="A0A564YVP7"/>
<protein>
    <recommendedName>
        <fullName evidence="3">F-box domain-containing protein</fullName>
    </recommendedName>
</protein>
<dbReference type="Proteomes" id="UP000321570">
    <property type="component" value="Unassembled WGS sequence"/>
</dbReference>
<name>A0A564YVP7_HYMDI</name>
<organism evidence="1 2">
    <name type="scientific">Hymenolepis diminuta</name>
    <name type="common">Rat tapeworm</name>
    <dbReference type="NCBI Taxonomy" id="6216"/>
    <lineage>
        <taxon>Eukaryota</taxon>
        <taxon>Metazoa</taxon>
        <taxon>Spiralia</taxon>
        <taxon>Lophotrochozoa</taxon>
        <taxon>Platyhelminthes</taxon>
        <taxon>Cestoda</taxon>
        <taxon>Eucestoda</taxon>
        <taxon>Cyclophyllidea</taxon>
        <taxon>Hymenolepididae</taxon>
        <taxon>Hymenolepis</taxon>
    </lineage>
</organism>
<reference evidence="1 2" key="1">
    <citation type="submission" date="2019-07" db="EMBL/GenBank/DDBJ databases">
        <authorList>
            <person name="Jastrzebski P J."/>
            <person name="Paukszto L."/>
            <person name="Jastrzebski P J."/>
        </authorList>
    </citation>
    <scope>NUCLEOTIDE SEQUENCE [LARGE SCALE GENOMIC DNA]</scope>
    <source>
        <strain evidence="1 2">WMS-il1</strain>
    </source>
</reference>
<keyword evidence="2" id="KW-1185">Reference proteome</keyword>